<gene>
    <name evidence="15" type="ORF">A3I39_02505</name>
</gene>
<proteinExistence type="inferred from homology"/>
<dbReference type="SUPFAM" id="SSF50677">
    <property type="entry name" value="ValRS/IleRS/LeuRS editing domain"/>
    <property type="match status" value="1"/>
</dbReference>
<dbReference type="GO" id="GO:0004832">
    <property type="term" value="F:valine-tRNA ligase activity"/>
    <property type="evidence" value="ECO:0007669"/>
    <property type="project" value="UniProtKB-UniRule"/>
</dbReference>
<dbReference type="NCBIfam" id="NF004349">
    <property type="entry name" value="PRK05729.1"/>
    <property type="match status" value="1"/>
</dbReference>
<dbReference type="GO" id="GO:0005524">
    <property type="term" value="F:ATP binding"/>
    <property type="evidence" value="ECO:0007669"/>
    <property type="project" value="UniProtKB-KW"/>
</dbReference>
<dbReference type="InterPro" id="IPR002300">
    <property type="entry name" value="aa-tRNA-synth_Ia"/>
</dbReference>
<evidence type="ECO:0000256" key="8">
    <source>
        <dbReference type="ARBA" id="ARBA00022917"/>
    </source>
</evidence>
<dbReference type="InterPro" id="IPR014729">
    <property type="entry name" value="Rossmann-like_a/b/a_fold"/>
</dbReference>
<accession>A0A1F8H561</accession>
<dbReference type="CDD" id="cd07962">
    <property type="entry name" value="Anticodon_Ia_Val"/>
    <property type="match status" value="1"/>
</dbReference>
<reference evidence="15 16" key="1">
    <citation type="journal article" date="2016" name="Nat. Commun.">
        <title>Thousands of microbial genomes shed light on interconnected biogeochemical processes in an aquifer system.</title>
        <authorList>
            <person name="Anantharaman K."/>
            <person name="Brown C.T."/>
            <person name="Hug L.A."/>
            <person name="Sharon I."/>
            <person name="Castelle C.J."/>
            <person name="Probst A.J."/>
            <person name="Thomas B.C."/>
            <person name="Singh A."/>
            <person name="Wilkins M.J."/>
            <person name="Karaoz U."/>
            <person name="Brodie E.L."/>
            <person name="Williams K.H."/>
            <person name="Hubbard S.S."/>
            <person name="Banfield J.F."/>
        </authorList>
    </citation>
    <scope>NUCLEOTIDE SEQUENCE [LARGE SCALE GENOMIC DNA]</scope>
</reference>
<dbReference type="InterPro" id="IPR001412">
    <property type="entry name" value="aa-tRNA-synth_I_CS"/>
</dbReference>
<dbReference type="PRINTS" id="PR00986">
    <property type="entry name" value="TRNASYNTHVAL"/>
</dbReference>
<dbReference type="PANTHER" id="PTHR11946:SF93">
    <property type="entry name" value="VALINE--TRNA LIGASE, CHLOROPLASTIC_MITOCHONDRIAL 2"/>
    <property type="match status" value="1"/>
</dbReference>
<dbReference type="FunFam" id="3.40.50.620:FF:000032">
    <property type="entry name" value="Valine--tRNA ligase"/>
    <property type="match status" value="1"/>
</dbReference>
<dbReference type="Pfam" id="PF00133">
    <property type="entry name" value="tRNA-synt_1"/>
    <property type="match status" value="1"/>
</dbReference>
<keyword evidence="9 12" id="KW-0030">Aminoacyl-tRNA synthetase</keyword>
<dbReference type="PANTHER" id="PTHR11946">
    <property type="entry name" value="VALYL-TRNA SYNTHETASES"/>
    <property type="match status" value="1"/>
</dbReference>
<dbReference type="InterPro" id="IPR033705">
    <property type="entry name" value="Anticodon_Ia_Val"/>
</dbReference>
<dbReference type="SUPFAM" id="SSF47323">
    <property type="entry name" value="Anticodon-binding domain of a subclass of class I aminoacyl-tRNA synthetases"/>
    <property type="match status" value="1"/>
</dbReference>
<dbReference type="InterPro" id="IPR009080">
    <property type="entry name" value="tRNAsynth_Ia_anticodon-bd"/>
</dbReference>
<dbReference type="GO" id="GO:0005829">
    <property type="term" value="C:cytosol"/>
    <property type="evidence" value="ECO:0007669"/>
    <property type="project" value="TreeGrafter"/>
</dbReference>
<dbReference type="EMBL" id="MGKW01000049">
    <property type="protein sequence ID" value="OGN32752.1"/>
    <property type="molecule type" value="Genomic_DNA"/>
</dbReference>
<keyword evidence="5 12" id="KW-0436">Ligase</keyword>
<evidence type="ECO:0000256" key="10">
    <source>
        <dbReference type="ARBA" id="ARBA00047552"/>
    </source>
</evidence>
<dbReference type="GO" id="GO:0006438">
    <property type="term" value="P:valyl-tRNA aminoacylation"/>
    <property type="evidence" value="ECO:0007669"/>
    <property type="project" value="UniProtKB-UniRule"/>
</dbReference>
<keyword evidence="6 12" id="KW-0547">Nucleotide-binding</keyword>
<evidence type="ECO:0000256" key="11">
    <source>
        <dbReference type="NCBIfam" id="TIGR00422"/>
    </source>
</evidence>
<keyword evidence="4" id="KW-0963">Cytoplasm</keyword>
<dbReference type="AlphaFoldDB" id="A0A1F8H561"/>
<dbReference type="GO" id="GO:0002161">
    <property type="term" value="F:aminoacyl-tRNA deacylase activity"/>
    <property type="evidence" value="ECO:0007669"/>
    <property type="project" value="InterPro"/>
</dbReference>
<evidence type="ECO:0000256" key="2">
    <source>
        <dbReference type="ARBA" id="ARBA00011245"/>
    </source>
</evidence>
<evidence type="ECO:0000256" key="3">
    <source>
        <dbReference type="ARBA" id="ARBA00013169"/>
    </source>
</evidence>
<dbReference type="Gene3D" id="1.10.730.10">
    <property type="entry name" value="Isoleucyl-tRNA Synthetase, Domain 1"/>
    <property type="match status" value="1"/>
</dbReference>
<dbReference type="InterPro" id="IPR013155">
    <property type="entry name" value="M/V/L/I-tRNA-synth_anticd-bd"/>
</dbReference>
<sequence>MAIELEKNYDPAEVEPRIYKLWKESGIFNPDNLPGERTKSYTIIMPPPNVTGILHMGHALMLTIEDIMIRFKRMQGFKTLWLPGTDHAAIASQAVVEKELHKKESKSRYDLGREEFLKRVNDFVSEKQRTILAQMRTMGCSCDWSRLAYTLDEPRSLAVRTIFKKMYDDGLIYRGNRVVNWDPKGQTTISDDEIVYEERSAKLYTFKYSKDFPIPIATTRPETKLGDTGVAVHPDGKYKKYIGQEFSADFCGEKLNIKVVGDESVDQEFGTGAVGLTPAHSMIDWEIAQRHGLPAKQIINEYARMTVGGEAIKDKKTTEARETVVAWLREQGLLEKEEDIKQNVATAERTGGIVEPLPKLQWFLNVNKEISGRGKTLKEIMREPVAGGKIKIMPEHYEKIYFHWIDNLRDWCISRQIWFGHRIPVWYWNEEIYCGIEGPTGDGWEQDPDTLDTWFSSGLWTFSTLGWPEKTKDLAVYHPTDVLETGTDILFFWVARMILMAGYALDDIPFHTIYLHGLVRDAKGQKFSKSLGNGIDPMDVAKKFGTDAGRMALIIGNTAGTDLRLSEDKIKGYKNFANKLWNIARFILAQENTGQIDDVLKKEFDTLAKDITMDMENYRFYLAAEKIYHYVWHRLADELIEKSKSKKEMTGTLYYILENSLKLLHPFMPFITEEIYGKLPSPTGGANKQLLMIESWPT</sequence>
<comment type="subcellular location">
    <subcellularLocation>
        <location evidence="1">Cytoplasm</location>
    </subcellularLocation>
</comment>
<comment type="subunit">
    <text evidence="2">Monomer.</text>
</comment>
<comment type="catalytic activity">
    <reaction evidence="10">
        <text>tRNA(Val) + L-valine + ATP = L-valyl-tRNA(Val) + AMP + diphosphate</text>
        <dbReference type="Rhea" id="RHEA:10704"/>
        <dbReference type="Rhea" id="RHEA-COMP:9672"/>
        <dbReference type="Rhea" id="RHEA-COMP:9708"/>
        <dbReference type="ChEBI" id="CHEBI:30616"/>
        <dbReference type="ChEBI" id="CHEBI:33019"/>
        <dbReference type="ChEBI" id="CHEBI:57762"/>
        <dbReference type="ChEBI" id="CHEBI:78442"/>
        <dbReference type="ChEBI" id="CHEBI:78537"/>
        <dbReference type="ChEBI" id="CHEBI:456215"/>
        <dbReference type="EC" id="6.1.1.9"/>
    </reaction>
</comment>
<evidence type="ECO:0000256" key="6">
    <source>
        <dbReference type="ARBA" id="ARBA00022741"/>
    </source>
</evidence>
<dbReference type="CDD" id="cd00817">
    <property type="entry name" value="ValRS_core"/>
    <property type="match status" value="1"/>
</dbReference>
<dbReference type="Proteomes" id="UP000178155">
    <property type="component" value="Unassembled WGS sequence"/>
</dbReference>
<organism evidence="15 16">
    <name type="scientific">Candidatus Yanofskybacteria bacterium RIFCSPLOWO2_02_FULL_47_9b</name>
    <dbReference type="NCBI Taxonomy" id="1802708"/>
    <lineage>
        <taxon>Bacteria</taxon>
        <taxon>Candidatus Yanofskyibacteriota</taxon>
    </lineage>
</organism>
<evidence type="ECO:0000256" key="4">
    <source>
        <dbReference type="ARBA" id="ARBA00022490"/>
    </source>
</evidence>
<dbReference type="Gene3D" id="3.40.50.620">
    <property type="entry name" value="HUPs"/>
    <property type="match status" value="2"/>
</dbReference>
<comment type="caution">
    <text evidence="15">The sequence shown here is derived from an EMBL/GenBank/DDBJ whole genome shotgun (WGS) entry which is preliminary data.</text>
</comment>
<keyword evidence="8 12" id="KW-0648">Protein biosynthesis</keyword>
<evidence type="ECO:0000313" key="15">
    <source>
        <dbReference type="EMBL" id="OGN32752.1"/>
    </source>
</evidence>
<evidence type="ECO:0000256" key="1">
    <source>
        <dbReference type="ARBA" id="ARBA00004496"/>
    </source>
</evidence>
<dbReference type="NCBIfam" id="TIGR00422">
    <property type="entry name" value="valS"/>
    <property type="match status" value="1"/>
</dbReference>
<evidence type="ECO:0000256" key="9">
    <source>
        <dbReference type="ARBA" id="ARBA00023146"/>
    </source>
</evidence>
<feature type="domain" description="Methionyl/Valyl/Leucyl/Isoleucyl-tRNA synthetase anticodon-binding" evidence="14">
    <location>
        <begin position="600"/>
        <end position="697"/>
    </location>
</feature>
<dbReference type="EC" id="6.1.1.9" evidence="3 11"/>
<evidence type="ECO:0000256" key="7">
    <source>
        <dbReference type="ARBA" id="ARBA00022840"/>
    </source>
</evidence>
<evidence type="ECO:0000256" key="12">
    <source>
        <dbReference type="RuleBase" id="RU363035"/>
    </source>
</evidence>
<evidence type="ECO:0000259" key="14">
    <source>
        <dbReference type="Pfam" id="PF08264"/>
    </source>
</evidence>
<dbReference type="SUPFAM" id="SSF52374">
    <property type="entry name" value="Nucleotidylyl transferase"/>
    <property type="match status" value="1"/>
</dbReference>
<evidence type="ECO:0000256" key="5">
    <source>
        <dbReference type="ARBA" id="ARBA00022598"/>
    </source>
</evidence>
<protein>
    <recommendedName>
        <fullName evidence="3 11">Valine--tRNA ligase</fullName>
        <ecNumber evidence="3 11">6.1.1.9</ecNumber>
    </recommendedName>
</protein>
<dbReference type="InterPro" id="IPR002303">
    <property type="entry name" value="Valyl-tRNA_ligase"/>
</dbReference>
<dbReference type="InterPro" id="IPR009008">
    <property type="entry name" value="Val/Leu/Ile-tRNA-synth_edit"/>
</dbReference>
<comment type="similarity">
    <text evidence="12">Belongs to the class-I aminoacyl-tRNA synthetase family.</text>
</comment>
<name>A0A1F8H561_9BACT</name>
<dbReference type="PROSITE" id="PS00178">
    <property type="entry name" value="AA_TRNA_LIGASE_I"/>
    <property type="match status" value="1"/>
</dbReference>
<evidence type="ECO:0000259" key="13">
    <source>
        <dbReference type="Pfam" id="PF00133"/>
    </source>
</evidence>
<evidence type="ECO:0000313" key="16">
    <source>
        <dbReference type="Proteomes" id="UP000178155"/>
    </source>
</evidence>
<keyword evidence="7 12" id="KW-0067">ATP-binding</keyword>
<feature type="domain" description="Aminoacyl-tRNA synthetase class Ia" evidence="13">
    <location>
        <begin position="18"/>
        <end position="565"/>
    </location>
</feature>
<dbReference type="Pfam" id="PF08264">
    <property type="entry name" value="Anticodon_1"/>
    <property type="match status" value="1"/>
</dbReference>